<dbReference type="PANTHER" id="PTHR43317">
    <property type="entry name" value="THERMOSPERMINE SYNTHASE ACAULIS5"/>
    <property type="match status" value="1"/>
</dbReference>
<dbReference type="InterPro" id="IPR029063">
    <property type="entry name" value="SAM-dependent_MTases_sf"/>
</dbReference>
<dbReference type="Pfam" id="PF01564">
    <property type="entry name" value="Spermine_synth"/>
    <property type="match status" value="1"/>
</dbReference>
<dbReference type="OrthoDB" id="9793120at2"/>
<feature type="binding site" evidence="5">
    <location>
        <position position="112"/>
    </location>
    <ligand>
        <name>spermidine</name>
        <dbReference type="ChEBI" id="CHEBI:57834"/>
    </ligand>
</feature>
<reference evidence="8 9" key="1">
    <citation type="submission" date="2018-11" db="EMBL/GenBank/DDBJ databases">
        <title>Paraburkholderia sp. DHOA04, isolated from soil.</title>
        <authorList>
            <person name="Gao Z.-H."/>
            <person name="Qiu L.-H."/>
            <person name="Fu J.-C."/>
        </authorList>
    </citation>
    <scope>NUCLEOTIDE SEQUENCE [LARGE SCALE GENOMIC DNA]</scope>
    <source>
        <strain evidence="8 9">DHOA04</strain>
    </source>
</reference>
<gene>
    <name evidence="5" type="primary">speE</name>
    <name evidence="8" type="ORF">D1Y85_25755</name>
</gene>
<name>A0A3N6M888_9BURK</name>
<organism evidence="8 9">
    <name type="scientific">Paraburkholderia dinghuensis</name>
    <dbReference type="NCBI Taxonomy" id="2305225"/>
    <lineage>
        <taxon>Bacteria</taxon>
        <taxon>Pseudomonadati</taxon>
        <taxon>Pseudomonadota</taxon>
        <taxon>Betaproteobacteria</taxon>
        <taxon>Burkholderiales</taxon>
        <taxon>Burkholderiaceae</taxon>
        <taxon>Paraburkholderia</taxon>
    </lineage>
</organism>
<dbReference type="InterPro" id="IPR030374">
    <property type="entry name" value="PABS"/>
</dbReference>
<comment type="caution">
    <text evidence="5">Lacks conserved residue(s) required for the propagation of feature annotation.</text>
</comment>
<evidence type="ECO:0000313" key="9">
    <source>
        <dbReference type="Proteomes" id="UP000272778"/>
    </source>
</evidence>
<evidence type="ECO:0000259" key="7">
    <source>
        <dbReference type="PROSITE" id="PS51006"/>
    </source>
</evidence>
<dbReference type="Gene3D" id="3.40.50.150">
    <property type="entry name" value="Vaccinia Virus protein VP39"/>
    <property type="match status" value="1"/>
</dbReference>
<dbReference type="SUPFAM" id="SSF53335">
    <property type="entry name" value="S-adenosyl-L-methionine-dependent methyltransferases"/>
    <property type="match status" value="1"/>
</dbReference>
<feature type="binding site" evidence="5">
    <location>
        <position position="81"/>
    </location>
    <ligand>
        <name>S-methyl-5'-thioadenosine</name>
        <dbReference type="ChEBI" id="CHEBI:17509"/>
    </ligand>
</feature>
<keyword evidence="9" id="KW-1185">Reference proteome</keyword>
<dbReference type="GO" id="GO:0004766">
    <property type="term" value="F:spermidine synthase activity"/>
    <property type="evidence" value="ECO:0007669"/>
    <property type="project" value="UniProtKB-UniRule"/>
</dbReference>
<evidence type="ECO:0000313" key="8">
    <source>
        <dbReference type="EMBL" id="RQG99903.1"/>
    </source>
</evidence>
<evidence type="ECO:0000256" key="1">
    <source>
        <dbReference type="ARBA" id="ARBA00007867"/>
    </source>
</evidence>
<feature type="binding site" evidence="5">
    <location>
        <position position="156"/>
    </location>
    <ligand>
        <name>S-methyl-5'-thioadenosine</name>
        <dbReference type="ChEBI" id="CHEBI:17509"/>
    </ligand>
</feature>
<protein>
    <recommendedName>
        <fullName evidence="5">Polyamine aminopropyltransferase</fullName>
    </recommendedName>
    <alternativeName>
        <fullName evidence="5">Putrescine aminopropyltransferase</fullName>
        <shortName evidence="5">PAPT</shortName>
    </alternativeName>
    <alternativeName>
        <fullName evidence="5">Spermidine synthase</fullName>
        <shortName evidence="5">SPDS</shortName>
        <shortName evidence="5">SPDSY</shortName>
        <ecNumber evidence="5">2.5.1.16</ecNumber>
    </alternativeName>
</protein>
<comment type="pathway">
    <text evidence="5">Amine and polyamine biosynthesis; spermidine biosynthesis; spermidine from putrescine: step 1/1.</text>
</comment>
<dbReference type="InterPro" id="IPR001045">
    <property type="entry name" value="Spermi_synthase"/>
</dbReference>
<comment type="function">
    <text evidence="5">Catalyzes the irreversible transfer of a propylamine group from the amino donor S-adenosylmethioninamine (decarboxy-AdoMet) to putrescine (1,4-diaminobutane) to yield spermidine.</text>
</comment>
<comment type="catalytic activity">
    <reaction evidence="5">
        <text>S-adenosyl 3-(methylsulfanyl)propylamine + putrescine = S-methyl-5'-thioadenosine + spermidine + H(+)</text>
        <dbReference type="Rhea" id="RHEA:12721"/>
        <dbReference type="ChEBI" id="CHEBI:15378"/>
        <dbReference type="ChEBI" id="CHEBI:17509"/>
        <dbReference type="ChEBI" id="CHEBI:57443"/>
        <dbReference type="ChEBI" id="CHEBI:57834"/>
        <dbReference type="ChEBI" id="CHEBI:326268"/>
        <dbReference type="EC" id="2.5.1.16"/>
    </reaction>
</comment>
<dbReference type="EMBL" id="RQIS01000031">
    <property type="protein sequence ID" value="RQG99903.1"/>
    <property type="molecule type" value="Genomic_DNA"/>
</dbReference>
<dbReference type="PANTHER" id="PTHR43317:SF1">
    <property type="entry name" value="THERMOSPERMINE SYNTHASE ACAULIS5"/>
    <property type="match status" value="1"/>
</dbReference>
<comment type="caution">
    <text evidence="8">The sequence shown here is derived from an EMBL/GenBank/DDBJ whole genome shotgun (WGS) entry which is preliminary data.</text>
</comment>
<dbReference type="GO" id="GO:0010487">
    <property type="term" value="F:thermospermine synthase activity"/>
    <property type="evidence" value="ECO:0007669"/>
    <property type="project" value="UniProtKB-ARBA"/>
</dbReference>
<dbReference type="EC" id="2.5.1.16" evidence="5"/>
<keyword evidence="3 5" id="KW-0745">Spermidine biosynthesis</keyword>
<comment type="similarity">
    <text evidence="1 5">Belongs to the spermidine/spermine synthase family.</text>
</comment>
<keyword evidence="2 5" id="KW-0808">Transferase</keyword>
<evidence type="ECO:0000256" key="2">
    <source>
        <dbReference type="ARBA" id="ARBA00022679"/>
    </source>
</evidence>
<dbReference type="AlphaFoldDB" id="A0A3N6M888"/>
<keyword evidence="4 5" id="KW-0620">Polyamine biosynthesis</keyword>
<accession>A0A3N6M888</accession>
<dbReference type="HAMAP" id="MF_00198">
    <property type="entry name" value="Spermidine_synth"/>
    <property type="match status" value="1"/>
</dbReference>
<comment type="subunit">
    <text evidence="5">Homodimer or homotetramer.</text>
</comment>
<evidence type="ECO:0000256" key="3">
    <source>
        <dbReference type="ARBA" id="ARBA00023066"/>
    </source>
</evidence>
<feature type="binding site" evidence="5">
    <location>
        <begin position="188"/>
        <end position="189"/>
    </location>
    <ligand>
        <name>S-methyl-5'-thioadenosine</name>
        <dbReference type="ChEBI" id="CHEBI:17509"/>
    </ligand>
</feature>
<dbReference type="NCBIfam" id="NF002010">
    <property type="entry name" value="PRK00811.1"/>
    <property type="match status" value="1"/>
</dbReference>
<dbReference type="UniPathway" id="UPA00248">
    <property type="reaction ID" value="UER00314"/>
</dbReference>
<feature type="binding site" evidence="5">
    <location>
        <position position="213"/>
    </location>
    <ligand>
        <name>S-methyl-5'-thioadenosine</name>
        <dbReference type="ChEBI" id="CHEBI:17509"/>
    </ligand>
</feature>
<dbReference type="PROSITE" id="PS51006">
    <property type="entry name" value="PABS_2"/>
    <property type="match status" value="1"/>
</dbReference>
<feature type="active site" description="Proton acceptor" evidence="5 6">
    <location>
        <position position="206"/>
    </location>
</feature>
<sequence>MRPYARCAPHFSACKPRNDAAQPPWTSPYNAAVAYFSDSAAAQSGRARIRVNTSLLFHPAADAVYGFPGAHRLACVDSAWQRIEVWNTPQLGCLFTLDGRPMTSAGDEFIYHECMTHPAALTHPAPRAALVLGGGDGGAARQLLGHRGIERIVVAELDPDVVRLTGEYLPQVRGAAFDDPRVELVIGDAAAFVARAQERFDLVVFDLTPPDSPAAGLYTPAFYAGLKRVMTDDALISLHLGSPWHHASRIGALLEGLRASFAVVRPLAAYVPLYGSLWLMAIASDGLDPVTTDAATLRARLDERGIGGLRLYDADLHAALFATALSVRDIPGRFVDP</sequence>
<evidence type="ECO:0000256" key="4">
    <source>
        <dbReference type="ARBA" id="ARBA00023115"/>
    </source>
</evidence>
<evidence type="ECO:0000256" key="5">
    <source>
        <dbReference type="HAMAP-Rule" id="MF_00198"/>
    </source>
</evidence>
<dbReference type="GO" id="GO:0008295">
    <property type="term" value="P:spermidine biosynthetic process"/>
    <property type="evidence" value="ECO:0007669"/>
    <property type="project" value="UniProtKB-UniRule"/>
</dbReference>
<feature type="domain" description="PABS" evidence="7">
    <location>
        <begin position="55"/>
        <end position="285"/>
    </location>
</feature>
<dbReference type="Proteomes" id="UP000272778">
    <property type="component" value="Unassembled WGS sequence"/>
</dbReference>
<feature type="binding site" evidence="5">
    <location>
        <position position="136"/>
    </location>
    <ligand>
        <name>spermidine</name>
        <dbReference type="ChEBI" id="CHEBI:57834"/>
    </ligand>
</feature>
<proteinExistence type="inferred from homology"/>
<dbReference type="CDD" id="cd02440">
    <property type="entry name" value="AdoMet_MTases"/>
    <property type="match status" value="1"/>
</dbReference>
<evidence type="ECO:0000256" key="6">
    <source>
        <dbReference type="PROSITE-ProRule" id="PRU00354"/>
    </source>
</evidence>